<evidence type="ECO:0000256" key="2">
    <source>
        <dbReference type="ARBA" id="ARBA00006939"/>
    </source>
</evidence>
<gene>
    <name evidence="12" type="ORF">Ctob_012888</name>
</gene>
<keyword evidence="4 11" id="KW-0812">Transmembrane</keyword>
<feature type="transmembrane region" description="Helical" evidence="11">
    <location>
        <begin position="119"/>
        <end position="144"/>
    </location>
</feature>
<protein>
    <recommendedName>
        <fullName evidence="8">Zinc transporter ZIP11</fullName>
    </recommendedName>
    <alternativeName>
        <fullName evidence="9">Solute carrier family 39 member 11</fullName>
    </alternativeName>
    <alternativeName>
        <fullName evidence="10">Zrt- and Irt-like protein 11</fullName>
    </alternativeName>
</protein>
<keyword evidence="5" id="KW-0862">Zinc</keyword>
<evidence type="ECO:0000256" key="1">
    <source>
        <dbReference type="ARBA" id="ARBA00004651"/>
    </source>
</evidence>
<proteinExistence type="inferred from homology"/>
<accession>A0A0M0LRZ2</accession>
<evidence type="ECO:0000256" key="4">
    <source>
        <dbReference type="ARBA" id="ARBA00022692"/>
    </source>
</evidence>
<keyword evidence="7 11" id="KW-0472">Membrane</keyword>
<evidence type="ECO:0000256" key="7">
    <source>
        <dbReference type="ARBA" id="ARBA00023136"/>
    </source>
</evidence>
<dbReference type="Pfam" id="PF02535">
    <property type="entry name" value="Zip"/>
    <property type="match status" value="1"/>
</dbReference>
<sequence>MTALGSAATVIHKLGLSETTYRKVLDFMLGISGGVMTAASYWSLLAPALDFAELQGWGQLSFVPVALGFLSGGALLQGTDWWLSRMQGSLEDMDLYQGLAVTGDDAASKGARISQLRRLLLLILAITIHNFPEGMAVGVAFGAIGSAPGATFGSAATLALGIGIQNFPEGLAVSMPLMRQGVSPLKSFWYGQLSGMVEPIGGVLGAAFVHYCRPMLPYTMSLAAGAMIFVVCDSLAHGNKGLAMQGLMLGFVIMMVLDVALG</sequence>
<dbReference type="GO" id="GO:0005385">
    <property type="term" value="F:zinc ion transmembrane transporter activity"/>
    <property type="evidence" value="ECO:0007669"/>
    <property type="project" value="TreeGrafter"/>
</dbReference>
<comment type="subcellular location">
    <subcellularLocation>
        <location evidence="1">Cell membrane</location>
        <topology evidence="1">Multi-pass membrane protein</topology>
    </subcellularLocation>
</comment>
<evidence type="ECO:0000256" key="3">
    <source>
        <dbReference type="ARBA" id="ARBA00022475"/>
    </source>
</evidence>
<dbReference type="PANTHER" id="PTHR11040:SF211">
    <property type="entry name" value="ZINC TRANSPORTER ZIP11"/>
    <property type="match status" value="1"/>
</dbReference>
<dbReference type="OrthoDB" id="262547at2759"/>
<evidence type="ECO:0000256" key="9">
    <source>
        <dbReference type="ARBA" id="ARBA00042540"/>
    </source>
</evidence>
<comment type="caution">
    <text evidence="12">The sequence shown here is derived from an EMBL/GenBank/DDBJ whole genome shotgun (WGS) entry which is preliminary data.</text>
</comment>
<feature type="transmembrane region" description="Helical" evidence="11">
    <location>
        <begin position="188"/>
        <end position="209"/>
    </location>
</feature>
<organism evidence="12 13">
    <name type="scientific">Chrysochromulina tobinii</name>
    <dbReference type="NCBI Taxonomy" id="1460289"/>
    <lineage>
        <taxon>Eukaryota</taxon>
        <taxon>Haptista</taxon>
        <taxon>Haptophyta</taxon>
        <taxon>Prymnesiophyceae</taxon>
        <taxon>Prymnesiales</taxon>
        <taxon>Chrysochromulinaceae</taxon>
        <taxon>Chrysochromulina</taxon>
    </lineage>
</organism>
<evidence type="ECO:0000256" key="10">
    <source>
        <dbReference type="ARBA" id="ARBA00042973"/>
    </source>
</evidence>
<keyword evidence="3" id="KW-1003">Cell membrane</keyword>
<name>A0A0M0LRZ2_9EUKA</name>
<reference evidence="13" key="1">
    <citation type="journal article" date="2015" name="PLoS Genet.">
        <title>Genome Sequence and Transcriptome Analyses of Chrysochromulina tobin: Metabolic Tools for Enhanced Algal Fitness in the Prominent Order Prymnesiales (Haptophyceae).</title>
        <authorList>
            <person name="Hovde B.T."/>
            <person name="Deodato C.R."/>
            <person name="Hunsperger H.M."/>
            <person name="Ryken S.A."/>
            <person name="Yost W."/>
            <person name="Jha R.K."/>
            <person name="Patterson J."/>
            <person name="Monnat R.J. Jr."/>
            <person name="Barlow S.B."/>
            <person name="Starkenburg S.R."/>
            <person name="Cattolico R.A."/>
        </authorList>
    </citation>
    <scope>NUCLEOTIDE SEQUENCE</scope>
    <source>
        <strain evidence="13">CCMP291</strain>
    </source>
</reference>
<feature type="transmembrane region" description="Helical" evidence="11">
    <location>
        <begin position="56"/>
        <end position="76"/>
    </location>
</feature>
<keyword evidence="13" id="KW-1185">Reference proteome</keyword>
<comment type="similarity">
    <text evidence="2">Belongs to the ZIP transporter (TC 2.A.5) family.</text>
</comment>
<keyword evidence="6 11" id="KW-1133">Transmembrane helix</keyword>
<evidence type="ECO:0000256" key="8">
    <source>
        <dbReference type="ARBA" id="ARBA00040593"/>
    </source>
</evidence>
<evidence type="ECO:0000256" key="6">
    <source>
        <dbReference type="ARBA" id="ARBA00022989"/>
    </source>
</evidence>
<dbReference type="Proteomes" id="UP000037460">
    <property type="component" value="Unassembled WGS sequence"/>
</dbReference>
<dbReference type="AlphaFoldDB" id="A0A0M0LRZ2"/>
<evidence type="ECO:0000256" key="5">
    <source>
        <dbReference type="ARBA" id="ARBA00022833"/>
    </source>
</evidence>
<evidence type="ECO:0000313" key="12">
    <source>
        <dbReference type="EMBL" id="KOO53672.1"/>
    </source>
</evidence>
<evidence type="ECO:0000256" key="11">
    <source>
        <dbReference type="SAM" id="Phobius"/>
    </source>
</evidence>
<feature type="transmembrane region" description="Helical" evidence="11">
    <location>
        <begin position="24"/>
        <end position="44"/>
    </location>
</feature>
<feature type="transmembrane region" description="Helical" evidence="11">
    <location>
        <begin position="215"/>
        <end position="235"/>
    </location>
</feature>
<evidence type="ECO:0000313" key="13">
    <source>
        <dbReference type="Proteomes" id="UP000037460"/>
    </source>
</evidence>
<feature type="transmembrane region" description="Helical" evidence="11">
    <location>
        <begin position="242"/>
        <end position="261"/>
    </location>
</feature>
<dbReference type="PANTHER" id="PTHR11040">
    <property type="entry name" value="ZINC/IRON TRANSPORTER"/>
    <property type="match status" value="1"/>
</dbReference>
<dbReference type="EMBL" id="JWZX01000119">
    <property type="protein sequence ID" value="KOO53672.1"/>
    <property type="molecule type" value="Genomic_DNA"/>
</dbReference>
<dbReference type="InterPro" id="IPR003689">
    <property type="entry name" value="ZIP"/>
</dbReference>
<dbReference type="GO" id="GO:0005886">
    <property type="term" value="C:plasma membrane"/>
    <property type="evidence" value="ECO:0007669"/>
    <property type="project" value="UniProtKB-SubCell"/>
</dbReference>